<comment type="catalytic activity">
    <reaction evidence="10">
        <text>DNA(n) + a 2'-deoxyribonucleoside 5'-triphosphate = DNA(n+1) + diphosphate</text>
        <dbReference type="Rhea" id="RHEA:22508"/>
        <dbReference type="Rhea" id="RHEA-COMP:17339"/>
        <dbReference type="Rhea" id="RHEA-COMP:17340"/>
        <dbReference type="ChEBI" id="CHEBI:33019"/>
        <dbReference type="ChEBI" id="CHEBI:61560"/>
        <dbReference type="ChEBI" id="CHEBI:173112"/>
        <dbReference type="EC" id="2.7.7.7"/>
    </reaction>
</comment>
<reference evidence="12" key="1">
    <citation type="journal article" date="2012" name="Science">
        <title>Fermentation, hydrogen, and sulfur metabolism in multiple uncultivated bacterial phyla.</title>
        <authorList>
            <person name="Wrighton K.C."/>
            <person name="Thomas B.C."/>
            <person name="Sharon I."/>
            <person name="Miller C.S."/>
            <person name="Castelle C.J."/>
            <person name="VerBerkmoes N.C."/>
            <person name="Wilkins M.J."/>
            <person name="Hettich R.L."/>
            <person name="Lipton M.S."/>
            <person name="Williams K.H."/>
            <person name="Long P.E."/>
            <person name="Banfield J.F."/>
        </authorList>
    </citation>
    <scope>NUCLEOTIDE SEQUENCE [LARGE SCALE GENOMIC DNA]</scope>
</reference>
<evidence type="ECO:0000256" key="8">
    <source>
        <dbReference type="ARBA" id="ARBA00023125"/>
    </source>
</evidence>
<evidence type="ECO:0000256" key="7">
    <source>
        <dbReference type="ARBA" id="ARBA00022932"/>
    </source>
</evidence>
<evidence type="ECO:0000256" key="4">
    <source>
        <dbReference type="ARBA" id="ARBA00022695"/>
    </source>
</evidence>
<evidence type="ECO:0000256" key="1">
    <source>
        <dbReference type="ARBA" id="ARBA00007705"/>
    </source>
</evidence>
<dbReference type="PRINTS" id="PR00868">
    <property type="entry name" value="DNAPOLI"/>
</dbReference>
<dbReference type="InterPro" id="IPR043502">
    <property type="entry name" value="DNA/RNA_pol_sf"/>
</dbReference>
<dbReference type="InterPro" id="IPR001098">
    <property type="entry name" value="DNA-dir_DNA_pol_A_palm_dom"/>
</dbReference>
<dbReference type="CDD" id="cd08637">
    <property type="entry name" value="DNA_pol_A_pol_I_C"/>
    <property type="match status" value="1"/>
</dbReference>
<evidence type="ECO:0000256" key="3">
    <source>
        <dbReference type="ARBA" id="ARBA00022679"/>
    </source>
</evidence>
<evidence type="ECO:0000256" key="9">
    <source>
        <dbReference type="ARBA" id="ARBA00023204"/>
    </source>
</evidence>
<dbReference type="FunFam" id="1.20.1060.10:FF:000001">
    <property type="entry name" value="DNA polymerase I"/>
    <property type="match status" value="1"/>
</dbReference>
<gene>
    <name evidence="12" type="ORF">ACD_2C00193G0015</name>
</gene>
<keyword evidence="9" id="KW-0234">DNA repair</keyword>
<accession>K2GG08</accession>
<evidence type="ECO:0000256" key="2">
    <source>
        <dbReference type="ARBA" id="ARBA00012417"/>
    </source>
</evidence>
<dbReference type="EC" id="2.7.7.7" evidence="2"/>
<keyword evidence="4" id="KW-0548">Nucleotidyltransferase</keyword>
<evidence type="ECO:0000256" key="6">
    <source>
        <dbReference type="ARBA" id="ARBA00022763"/>
    </source>
</evidence>
<keyword evidence="3" id="KW-0808">Transferase</keyword>
<dbReference type="GO" id="GO:0003677">
    <property type="term" value="F:DNA binding"/>
    <property type="evidence" value="ECO:0007669"/>
    <property type="project" value="UniProtKB-KW"/>
</dbReference>
<evidence type="ECO:0000256" key="10">
    <source>
        <dbReference type="ARBA" id="ARBA00049244"/>
    </source>
</evidence>
<organism evidence="12">
    <name type="scientific">uncultured bacterium</name>
    <name type="common">gcode 4</name>
    <dbReference type="NCBI Taxonomy" id="1234023"/>
    <lineage>
        <taxon>Bacteria</taxon>
        <taxon>environmental samples</taxon>
    </lineage>
</organism>
<dbReference type="GO" id="GO:0006261">
    <property type="term" value="P:DNA-templated DNA replication"/>
    <property type="evidence" value="ECO:0007669"/>
    <property type="project" value="InterPro"/>
</dbReference>
<dbReference type="FunFam" id="1.10.150.20:FF:000002">
    <property type="entry name" value="DNA polymerase I"/>
    <property type="match status" value="1"/>
</dbReference>
<dbReference type="GO" id="GO:0006302">
    <property type="term" value="P:double-strand break repair"/>
    <property type="evidence" value="ECO:0007669"/>
    <property type="project" value="TreeGrafter"/>
</dbReference>
<evidence type="ECO:0000259" key="11">
    <source>
        <dbReference type="SMART" id="SM00482"/>
    </source>
</evidence>
<keyword evidence="8" id="KW-0238">DNA-binding</keyword>
<evidence type="ECO:0000256" key="5">
    <source>
        <dbReference type="ARBA" id="ARBA00022705"/>
    </source>
</evidence>
<dbReference type="InterPro" id="IPR002298">
    <property type="entry name" value="DNA_polymerase_A"/>
</dbReference>
<dbReference type="SUPFAM" id="SSF56672">
    <property type="entry name" value="DNA/RNA polymerases"/>
    <property type="match status" value="1"/>
</dbReference>
<proteinExistence type="inferred from homology"/>
<keyword evidence="7" id="KW-0239">DNA-directed DNA polymerase</keyword>
<dbReference type="GO" id="GO:0003887">
    <property type="term" value="F:DNA-directed DNA polymerase activity"/>
    <property type="evidence" value="ECO:0007669"/>
    <property type="project" value="UniProtKB-KW"/>
</dbReference>
<dbReference type="SMART" id="SM00482">
    <property type="entry name" value="POLAc"/>
    <property type="match status" value="1"/>
</dbReference>
<dbReference type="EMBL" id="AMFJ01000193">
    <property type="protein sequence ID" value="EKE29294.1"/>
    <property type="molecule type" value="Genomic_DNA"/>
</dbReference>
<dbReference type="PANTHER" id="PTHR10133">
    <property type="entry name" value="DNA POLYMERASE I"/>
    <property type="match status" value="1"/>
</dbReference>
<dbReference type="PANTHER" id="PTHR10133:SF27">
    <property type="entry name" value="DNA POLYMERASE NU"/>
    <property type="match status" value="1"/>
</dbReference>
<dbReference type="Gene3D" id="1.20.1060.10">
    <property type="entry name" value="Taq DNA Polymerase, Chain T, domain 4"/>
    <property type="match status" value="1"/>
</dbReference>
<comment type="similarity">
    <text evidence="1">Belongs to the DNA polymerase type-A family.</text>
</comment>
<keyword evidence="5" id="KW-0235">DNA replication</keyword>
<dbReference type="AlphaFoldDB" id="K2GG08"/>
<dbReference type="Pfam" id="PF00476">
    <property type="entry name" value="DNA_pol_A"/>
    <property type="match status" value="1"/>
</dbReference>
<comment type="caution">
    <text evidence="12">The sequence shown here is derived from an EMBL/GenBank/DDBJ whole genome shotgun (WGS) entry which is preliminary data.</text>
</comment>
<sequence length="470" mass="56096">MTKFYDIKLKEYIFAPRFRNSDFKTFIEQSDNFILSNEKKTASYEKAYFAWANHLADIDYSKPSPSQEFIFSMESQLLEVLSKMEYEWFKLDSMKLKNLWTEMEDRIKQLEEEIYELVWERFNLNSPKQLQVILFEKLQIPTNKKIKTWFSVDNEVLELIWEKYAIAALILEHRWLRKLVTTYVEGLLKSVNPFTKRMHTTFNQTQAVTGRLSSENPNLQNIPSWNRHADEIKSCFIPSSSDYKILVADYSQVELRVLANLSRDKVLLEAFMSWEDIHTRTAKFLFWEDAKITSELRRRAKTVNFWVVYGISWFWLSKQINISPAEATSYINTFYEMYSGVKAYYESILETARETGYVETYFGRRRYVNWLNDANKIMKAQAEREAINMPIQWTAADVIKLAMIKIADLLEKWWYKTKMILQVHDELVFELHKDELFLEEKIKEIMENVVGFDAKLYVETWTGDNWKDAK</sequence>
<keyword evidence="6" id="KW-0227">DNA damage</keyword>
<dbReference type="Gene3D" id="1.10.150.20">
    <property type="entry name" value="5' to 3' exonuclease, C-terminal subdomain"/>
    <property type="match status" value="1"/>
</dbReference>
<protein>
    <recommendedName>
        <fullName evidence="2">DNA-directed DNA polymerase</fullName>
        <ecNumber evidence="2">2.7.7.7</ecNumber>
    </recommendedName>
</protein>
<feature type="domain" description="DNA-directed DNA polymerase family A palm" evidence="11">
    <location>
        <begin position="229"/>
        <end position="435"/>
    </location>
</feature>
<name>K2GG08_9BACT</name>
<evidence type="ECO:0000313" key="12">
    <source>
        <dbReference type="EMBL" id="EKE29294.1"/>
    </source>
</evidence>
<dbReference type="Gene3D" id="3.30.70.370">
    <property type="match status" value="1"/>
</dbReference>